<dbReference type="EMBL" id="BGPR01000024">
    <property type="protein sequence ID" value="GBL80985.1"/>
    <property type="molecule type" value="Genomic_DNA"/>
</dbReference>
<comment type="caution">
    <text evidence="1">The sequence shown here is derived from an EMBL/GenBank/DDBJ whole genome shotgun (WGS) entry which is preliminary data.</text>
</comment>
<dbReference type="AlphaFoldDB" id="A0A4Y2AP32"/>
<evidence type="ECO:0000313" key="2">
    <source>
        <dbReference type="Proteomes" id="UP000499080"/>
    </source>
</evidence>
<evidence type="ECO:0000313" key="1">
    <source>
        <dbReference type="EMBL" id="GBL80985.1"/>
    </source>
</evidence>
<name>A0A4Y2AP32_ARAVE</name>
<accession>A0A4Y2AP32</accession>
<protein>
    <submittedName>
        <fullName evidence="1">Uncharacterized protein</fullName>
    </submittedName>
</protein>
<organism evidence="1 2">
    <name type="scientific">Araneus ventricosus</name>
    <name type="common">Orbweaver spider</name>
    <name type="synonym">Epeira ventricosa</name>
    <dbReference type="NCBI Taxonomy" id="182803"/>
    <lineage>
        <taxon>Eukaryota</taxon>
        <taxon>Metazoa</taxon>
        <taxon>Ecdysozoa</taxon>
        <taxon>Arthropoda</taxon>
        <taxon>Chelicerata</taxon>
        <taxon>Arachnida</taxon>
        <taxon>Araneae</taxon>
        <taxon>Araneomorphae</taxon>
        <taxon>Entelegynae</taxon>
        <taxon>Araneoidea</taxon>
        <taxon>Araneidae</taxon>
        <taxon>Araneus</taxon>
    </lineage>
</organism>
<keyword evidence="2" id="KW-1185">Reference proteome</keyword>
<reference evidence="1 2" key="1">
    <citation type="journal article" date="2019" name="Sci. Rep.">
        <title>Orb-weaving spider Araneus ventricosus genome elucidates the spidroin gene catalogue.</title>
        <authorList>
            <person name="Kono N."/>
            <person name="Nakamura H."/>
            <person name="Ohtoshi R."/>
            <person name="Moran D.A.P."/>
            <person name="Shinohara A."/>
            <person name="Yoshida Y."/>
            <person name="Fujiwara M."/>
            <person name="Mori M."/>
            <person name="Tomita M."/>
            <person name="Arakawa K."/>
        </authorList>
    </citation>
    <scope>NUCLEOTIDE SEQUENCE [LARGE SCALE GENOMIC DNA]</scope>
</reference>
<gene>
    <name evidence="1" type="ORF">AVEN_83077_1</name>
</gene>
<proteinExistence type="predicted"/>
<dbReference type="Proteomes" id="UP000499080">
    <property type="component" value="Unassembled WGS sequence"/>
</dbReference>
<sequence>MSRKNSLPCQIRFEVFPTFFKAVPTEGLYLPPFYYRGTGRWGCSLFLPLLLTAYEECTDLFLIALTFMIPGYVERSTIRTCDHRRECRPLFGPEPGKEELSFRFAIAS</sequence>